<dbReference type="Proteomes" id="UP001497392">
    <property type="component" value="Unassembled WGS sequence"/>
</dbReference>
<reference evidence="3 4" key="1">
    <citation type="submission" date="2024-06" db="EMBL/GenBank/DDBJ databases">
        <authorList>
            <person name="Kraege A."/>
            <person name="Thomma B."/>
        </authorList>
    </citation>
    <scope>NUCLEOTIDE SEQUENCE [LARGE SCALE GENOMIC DNA]</scope>
</reference>
<evidence type="ECO:0000313" key="3">
    <source>
        <dbReference type="EMBL" id="CAL5227288.1"/>
    </source>
</evidence>
<organism evidence="3 4">
    <name type="scientific">Coccomyxa viridis</name>
    <dbReference type="NCBI Taxonomy" id="1274662"/>
    <lineage>
        <taxon>Eukaryota</taxon>
        <taxon>Viridiplantae</taxon>
        <taxon>Chlorophyta</taxon>
        <taxon>core chlorophytes</taxon>
        <taxon>Trebouxiophyceae</taxon>
        <taxon>Trebouxiophyceae incertae sedis</taxon>
        <taxon>Coccomyxaceae</taxon>
        <taxon>Coccomyxa</taxon>
    </lineage>
</organism>
<feature type="transmembrane region" description="Helical" evidence="2">
    <location>
        <begin position="76"/>
        <end position="95"/>
    </location>
</feature>
<proteinExistence type="predicted"/>
<sequence length="375" mass="42634">MWTEVIAVLIIALANVVCYITHEKSLLHGHLRLPKILFISNRSPCSSPRSRTYWSFDVLEPLHVVTSHWLSDTGLLLLRCAQLLFFAITLTLEGTTGDGYGDRPKTWWTYFTNWTFVLFAVWSVLGIIVTAKHVQAKASACDQHQALEAQEGRRVSGRDGSIGGLSSMDWRWTPLLKTYCIMSETNAASTLFLSGFFWAFLSGGPGAYQVDNILKHGVNNFFILLDVFLSKQPFVSYHFQVTLWYGTIYLVFMFIYYGASSEWVYWVLNWDKPSALGLYALLPLLLFAAHLVWYWVALLREFICKRLPVPDNRCFLLANSALLPAAYATDGMMCLDTSESRRLTDSPQLQQRRTRESSPQRSEFVLPSRSHSAAV</sequence>
<dbReference type="PANTHER" id="PTHR12242">
    <property type="entry name" value="OS02G0130600 PROTEIN-RELATED"/>
    <property type="match status" value="1"/>
</dbReference>
<evidence type="ECO:0000313" key="4">
    <source>
        <dbReference type="Proteomes" id="UP001497392"/>
    </source>
</evidence>
<accession>A0ABP1GAY2</accession>
<feature type="region of interest" description="Disordered" evidence="1">
    <location>
        <begin position="340"/>
        <end position="375"/>
    </location>
</feature>
<feature type="transmembrane region" description="Helical" evidence="2">
    <location>
        <begin position="6"/>
        <end position="22"/>
    </location>
</feature>
<feature type="transmembrane region" description="Helical" evidence="2">
    <location>
        <begin position="241"/>
        <end position="259"/>
    </location>
</feature>
<protein>
    <submittedName>
        <fullName evidence="3">G10222 protein</fullName>
    </submittedName>
</protein>
<keyword evidence="4" id="KW-1185">Reference proteome</keyword>
<feature type="transmembrane region" description="Helical" evidence="2">
    <location>
        <begin position="107"/>
        <end position="129"/>
    </location>
</feature>
<feature type="transmembrane region" description="Helical" evidence="2">
    <location>
        <begin position="279"/>
        <end position="299"/>
    </location>
</feature>
<keyword evidence="2" id="KW-0812">Transmembrane</keyword>
<evidence type="ECO:0000256" key="2">
    <source>
        <dbReference type="SAM" id="Phobius"/>
    </source>
</evidence>
<keyword evidence="2" id="KW-0472">Membrane</keyword>
<evidence type="ECO:0000256" key="1">
    <source>
        <dbReference type="SAM" id="MobiDB-lite"/>
    </source>
</evidence>
<comment type="caution">
    <text evidence="3">The sequence shown here is derived from an EMBL/GenBank/DDBJ whole genome shotgun (WGS) entry which is preliminary data.</text>
</comment>
<name>A0ABP1GAY2_9CHLO</name>
<dbReference type="EMBL" id="CAXHTA020000017">
    <property type="protein sequence ID" value="CAL5227288.1"/>
    <property type="molecule type" value="Genomic_DNA"/>
</dbReference>
<dbReference type="PANTHER" id="PTHR12242:SF1">
    <property type="entry name" value="MYND-TYPE DOMAIN-CONTAINING PROTEIN"/>
    <property type="match status" value="1"/>
</dbReference>
<gene>
    <name evidence="3" type="primary">g10222</name>
    <name evidence="3" type="ORF">VP750_LOCUS9194</name>
</gene>
<keyword evidence="2" id="KW-1133">Transmembrane helix</keyword>